<gene>
    <name evidence="2" type="ORF">K227x_50580</name>
</gene>
<dbReference type="Pfam" id="PF12146">
    <property type="entry name" value="Hydrolase_4"/>
    <property type="match status" value="1"/>
</dbReference>
<organism evidence="2 3">
    <name type="scientific">Rubripirellula lacrimiformis</name>
    <dbReference type="NCBI Taxonomy" id="1930273"/>
    <lineage>
        <taxon>Bacteria</taxon>
        <taxon>Pseudomonadati</taxon>
        <taxon>Planctomycetota</taxon>
        <taxon>Planctomycetia</taxon>
        <taxon>Pirellulales</taxon>
        <taxon>Pirellulaceae</taxon>
        <taxon>Rubripirellula</taxon>
    </lineage>
</organism>
<sequence>MDHAIVFGSYDHLLGVWNDAETTAADSTLNTASDRPGLDDDVAVVMVTAGMLHHVGPFGLHCDLAAELSRSGIPSLRLDLSGIGESLGIGVGGRSIDRAADEIRQAIDWISQQRTGRPIRRIVMFGLCSGADDSIHAALSDDRIIGVVAMDGCGYPAGAFTWHRMIGHYLPRLRQPRKWKQWLMSRLQNDQAAPSSLQPGSDMREFPSRCQAAQQILSLAQRSVQVHFVYTGGVDDYYNHAGQFAAMFPELKNSQGITSHYFPQMDHVALLAQDRSELIHHVSDNVRSMCRLSAVPRLESESDVEQRKDLATA</sequence>
<evidence type="ECO:0000313" key="2">
    <source>
        <dbReference type="EMBL" id="QDT06642.1"/>
    </source>
</evidence>
<dbReference type="Proteomes" id="UP000318538">
    <property type="component" value="Chromosome"/>
</dbReference>
<dbReference type="InterPro" id="IPR029058">
    <property type="entry name" value="AB_hydrolase_fold"/>
</dbReference>
<protein>
    <submittedName>
        <fullName evidence="2">Alpha/beta hydrolase family protein</fullName>
    </submittedName>
</protein>
<accession>A0A517NHN5</accession>
<proteinExistence type="predicted"/>
<dbReference type="AlphaFoldDB" id="A0A517NHN5"/>
<dbReference type="OrthoDB" id="249225at2"/>
<keyword evidence="3" id="KW-1185">Reference proteome</keyword>
<dbReference type="EMBL" id="CP036525">
    <property type="protein sequence ID" value="QDT06642.1"/>
    <property type="molecule type" value="Genomic_DNA"/>
</dbReference>
<evidence type="ECO:0000259" key="1">
    <source>
        <dbReference type="Pfam" id="PF12146"/>
    </source>
</evidence>
<dbReference type="SUPFAM" id="SSF53474">
    <property type="entry name" value="alpha/beta-Hydrolases"/>
    <property type="match status" value="1"/>
</dbReference>
<evidence type="ECO:0000313" key="3">
    <source>
        <dbReference type="Proteomes" id="UP000318538"/>
    </source>
</evidence>
<feature type="domain" description="Serine aminopeptidase S33" evidence="1">
    <location>
        <begin position="43"/>
        <end position="269"/>
    </location>
</feature>
<name>A0A517NHN5_9BACT</name>
<keyword evidence="2" id="KW-0378">Hydrolase</keyword>
<dbReference type="InterPro" id="IPR022742">
    <property type="entry name" value="Hydrolase_4"/>
</dbReference>
<reference evidence="2 3" key="1">
    <citation type="submission" date="2019-02" db="EMBL/GenBank/DDBJ databases">
        <title>Deep-cultivation of Planctomycetes and their phenomic and genomic characterization uncovers novel biology.</title>
        <authorList>
            <person name="Wiegand S."/>
            <person name="Jogler M."/>
            <person name="Boedeker C."/>
            <person name="Pinto D."/>
            <person name="Vollmers J."/>
            <person name="Rivas-Marin E."/>
            <person name="Kohn T."/>
            <person name="Peeters S.H."/>
            <person name="Heuer A."/>
            <person name="Rast P."/>
            <person name="Oberbeckmann S."/>
            <person name="Bunk B."/>
            <person name="Jeske O."/>
            <person name="Meyerdierks A."/>
            <person name="Storesund J.E."/>
            <person name="Kallscheuer N."/>
            <person name="Luecker S."/>
            <person name="Lage O.M."/>
            <person name="Pohl T."/>
            <person name="Merkel B.J."/>
            <person name="Hornburger P."/>
            <person name="Mueller R.-W."/>
            <person name="Bruemmer F."/>
            <person name="Labrenz M."/>
            <person name="Spormann A.M."/>
            <person name="Op den Camp H."/>
            <person name="Overmann J."/>
            <person name="Amann R."/>
            <person name="Jetten M.S.M."/>
            <person name="Mascher T."/>
            <person name="Medema M.H."/>
            <person name="Devos D.P."/>
            <person name="Kaster A.-K."/>
            <person name="Ovreas L."/>
            <person name="Rohde M."/>
            <person name="Galperin M.Y."/>
            <person name="Jogler C."/>
        </authorList>
    </citation>
    <scope>NUCLEOTIDE SEQUENCE [LARGE SCALE GENOMIC DNA]</scope>
    <source>
        <strain evidence="2 3">K22_7</strain>
    </source>
</reference>
<dbReference type="GO" id="GO:0016787">
    <property type="term" value="F:hydrolase activity"/>
    <property type="evidence" value="ECO:0007669"/>
    <property type="project" value="UniProtKB-KW"/>
</dbReference>
<dbReference type="KEGG" id="rlc:K227x_50580"/>
<dbReference type="Gene3D" id="3.40.50.1820">
    <property type="entry name" value="alpha/beta hydrolase"/>
    <property type="match status" value="1"/>
</dbReference>
<dbReference type="RefSeq" id="WP_145173551.1">
    <property type="nucleotide sequence ID" value="NZ_CP036525.1"/>
</dbReference>